<dbReference type="OrthoDB" id="5594691at2759"/>
<feature type="region of interest" description="Disordered" evidence="1">
    <location>
        <begin position="527"/>
        <end position="581"/>
    </location>
</feature>
<dbReference type="Proteomes" id="UP001140011">
    <property type="component" value="Unassembled WGS sequence"/>
</dbReference>
<evidence type="ECO:0000256" key="1">
    <source>
        <dbReference type="SAM" id="MobiDB-lite"/>
    </source>
</evidence>
<feature type="non-terminal residue" evidence="2">
    <location>
        <position position="1"/>
    </location>
</feature>
<reference evidence="2" key="1">
    <citation type="submission" date="2022-07" db="EMBL/GenBank/DDBJ databases">
        <title>Phylogenomic reconstructions and comparative analyses of Kickxellomycotina fungi.</title>
        <authorList>
            <person name="Reynolds N.K."/>
            <person name="Stajich J.E."/>
            <person name="Barry K."/>
            <person name="Grigoriev I.V."/>
            <person name="Crous P."/>
            <person name="Smith M.E."/>
        </authorList>
    </citation>
    <scope>NUCLEOTIDE SEQUENCE</scope>
    <source>
        <strain evidence="2">BCRC 34297</strain>
    </source>
</reference>
<keyword evidence="3" id="KW-1185">Reference proteome</keyword>
<protein>
    <submittedName>
        <fullName evidence="2">Uncharacterized protein</fullName>
    </submittedName>
</protein>
<organism evidence="2 3">
    <name type="scientific">Coemansia pectinata</name>
    <dbReference type="NCBI Taxonomy" id="1052879"/>
    <lineage>
        <taxon>Eukaryota</taxon>
        <taxon>Fungi</taxon>
        <taxon>Fungi incertae sedis</taxon>
        <taxon>Zoopagomycota</taxon>
        <taxon>Kickxellomycotina</taxon>
        <taxon>Kickxellomycetes</taxon>
        <taxon>Kickxellales</taxon>
        <taxon>Kickxellaceae</taxon>
        <taxon>Coemansia</taxon>
    </lineage>
</organism>
<evidence type="ECO:0000313" key="2">
    <source>
        <dbReference type="EMBL" id="KAJ2752822.1"/>
    </source>
</evidence>
<comment type="caution">
    <text evidence="2">The sequence shown here is derived from an EMBL/GenBank/DDBJ whole genome shotgun (WGS) entry which is preliminary data.</text>
</comment>
<name>A0A9W8GTX5_9FUNG</name>
<proteinExistence type="predicted"/>
<evidence type="ECO:0000313" key="3">
    <source>
        <dbReference type="Proteomes" id="UP001140011"/>
    </source>
</evidence>
<dbReference type="AlphaFoldDB" id="A0A9W8GTX5"/>
<gene>
    <name evidence="2" type="ORF">GGI19_003571</name>
</gene>
<accession>A0A9W8GTX5</accession>
<sequence length="589" mass="60920">AVAEEPTVEAAAEEPTVEAVVEEPAVEAAVEEPTVEAVVEEPTVEAAVEEPTVEAVVEEPTVEAAVEEPTVEAVVEEPTVEAAAEEPAVEAAVEEPAVEAVAEEPTVEAVAEEPTVEAVAEEPTVEVVAEEPTVEAVEETTIAEATSAEDPIDEYEDLATTATYAHDGGASADSGSSDGADDFVLVSAGDATGSPAAERQVVPSAIEIDESAQSELAGDYDGNAMAARTLSVPLKHISDDAQEGTDTVTEAEPTSGADLVEDASVVAEPVAEVNVSQPVAEPIATAIEPEVPTAPSDSGFIVIKDRETTTAPPAVLATVGDLLNIDTIRSFDEVDSVMYPSEAQAGSAMHNTLESGDASQPEVNVTTPSYVMHYPESLFGDTNSITPGLITMDDLHSAQKASAVVGVSAINATSVGRKSRDSGHHHHHLLGDSEASVSQRMKRFIAGKRSDGPARSPSDAEPVSPTKGNVAGLFSQYRSSRTSVETKRASAAASALDSVAASELDLTETRGARSATVHGSFEDELAKHGHTIPGSFPAENVAVGQGSDGEGANPSEAEPAGEGNTSENEGGKDRHRRHTILGVFKRMFR</sequence>
<feature type="region of interest" description="Disordered" evidence="1">
    <location>
        <begin position="415"/>
        <end position="471"/>
    </location>
</feature>
<dbReference type="EMBL" id="JANBUH010000245">
    <property type="protein sequence ID" value="KAJ2752822.1"/>
    <property type="molecule type" value="Genomic_DNA"/>
</dbReference>